<name>R7YPZ6_CONA1</name>
<keyword evidence="3 6" id="KW-0812">Transmembrane</keyword>
<evidence type="ECO:0000313" key="9">
    <source>
        <dbReference type="Proteomes" id="UP000016924"/>
    </source>
</evidence>
<dbReference type="PANTHER" id="PTHR12483">
    <property type="entry name" value="SOLUTE CARRIER FAMILY 31 COPPER TRANSPORTERS"/>
    <property type="match status" value="1"/>
</dbReference>
<dbReference type="RefSeq" id="XP_007779307.1">
    <property type="nucleotide sequence ID" value="XM_007781117.1"/>
</dbReference>
<evidence type="ECO:0000256" key="3">
    <source>
        <dbReference type="ARBA" id="ARBA00022692"/>
    </source>
</evidence>
<gene>
    <name evidence="8" type="ORF">W97_03220</name>
</gene>
<feature type="region of interest" description="Disordered" evidence="7">
    <location>
        <begin position="84"/>
        <end position="105"/>
    </location>
</feature>
<dbReference type="GO" id="GO:0016020">
    <property type="term" value="C:membrane"/>
    <property type="evidence" value="ECO:0007669"/>
    <property type="project" value="UniProtKB-SubCell"/>
</dbReference>
<keyword evidence="6" id="KW-0187">Copper transport</keyword>
<evidence type="ECO:0000256" key="2">
    <source>
        <dbReference type="ARBA" id="ARBA00006921"/>
    </source>
</evidence>
<dbReference type="STRING" id="1168221.R7YPZ6"/>
<dbReference type="AlphaFoldDB" id="R7YPZ6"/>
<keyword evidence="6" id="KW-0406">Ion transport</keyword>
<dbReference type="EMBL" id="JH767566">
    <property type="protein sequence ID" value="EON63990.1"/>
    <property type="molecule type" value="Genomic_DNA"/>
</dbReference>
<dbReference type="GeneID" id="19900531"/>
<proteinExistence type="inferred from homology"/>
<keyword evidence="5 6" id="KW-0472">Membrane</keyword>
<dbReference type="OrthoDB" id="161814at2759"/>
<dbReference type="PANTHER" id="PTHR12483:SF73">
    <property type="entry name" value="COPPER TRANSPORT PROTEIN CTR3"/>
    <property type="match status" value="1"/>
</dbReference>
<dbReference type="Pfam" id="PF04145">
    <property type="entry name" value="Ctr"/>
    <property type="match status" value="1"/>
</dbReference>
<comment type="similarity">
    <text evidence="2 6">Belongs to the copper transporter (Ctr) (TC 1.A.56) family. SLC31A subfamily.</text>
</comment>
<accession>R7YPZ6</accession>
<protein>
    <recommendedName>
        <fullName evidence="6">Copper transport protein</fullName>
    </recommendedName>
</protein>
<reference evidence="9" key="1">
    <citation type="submission" date="2012-06" db="EMBL/GenBank/DDBJ databases">
        <title>The genome sequence of Coniosporium apollinis CBS 100218.</title>
        <authorList>
            <consortium name="The Broad Institute Genome Sequencing Platform"/>
            <person name="Cuomo C."/>
            <person name="Gorbushina A."/>
            <person name="Noack S."/>
            <person name="Walker B."/>
            <person name="Young S.K."/>
            <person name="Zeng Q."/>
            <person name="Gargeya S."/>
            <person name="Fitzgerald M."/>
            <person name="Haas B."/>
            <person name="Abouelleil A."/>
            <person name="Alvarado L."/>
            <person name="Arachchi H.M."/>
            <person name="Berlin A.M."/>
            <person name="Chapman S.B."/>
            <person name="Goldberg J."/>
            <person name="Griggs A."/>
            <person name="Gujja S."/>
            <person name="Hansen M."/>
            <person name="Howarth C."/>
            <person name="Imamovic A."/>
            <person name="Larimer J."/>
            <person name="McCowan C."/>
            <person name="Montmayeur A."/>
            <person name="Murphy C."/>
            <person name="Neiman D."/>
            <person name="Pearson M."/>
            <person name="Priest M."/>
            <person name="Roberts A."/>
            <person name="Saif S."/>
            <person name="Shea T."/>
            <person name="Sisk P."/>
            <person name="Sykes S."/>
            <person name="Wortman J."/>
            <person name="Nusbaum C."/>
            <person name="Birren B."/>
        </authorList>
    </citation>
    <scope>NUCLEOTIDE SEQUENCE [LARGE SCALE GENOMIC DNA]</scope>
    <source>
        <strain evidence="9">CBS 100218</strain>
    </source>
</reference>
<evidence type="ECO:0000256" key="4">
    <source>
        <dbReference type="ARBA" id="ARBA00022989"/>
    </source>
</evidence>
<keyword evidence="6" id="KW-0186">Copper</keyword>
<evidence type="ECO:0000256" key="1">
    <source>
        <dbReference type="ARBA" id="ARBA00004141"/>
    </source>
</evidence>
<dbReference type="GO" id="GO:0005375">
    <property type="term" value="F:copper ion transmembrane transporter activity"/>
    <property type="evidence" value="ECO:0007669"/>
    <property type="project" value="UniProtKB-UniRule"/>
</dbReference>
<keyword evidence="4 6" id="KW-1133">Transmembrane helix</keyword>
<dbReference type="OMA" id="NTIGTCF"/>
<organism evidence="8 9">
    <name type="scientific">Coniosporium apollinis (strain CBS 100218)</name>
    <name type="common">Rock-inhabiting black yeast</name>
    <dbReference type="NCBI Taxonomy" id="1168221"/>
    <lineage>
        <taxon>Eukaryota</taxon>
        <taxon>Fungi</taxon>
        <taxon>Dikarya</taxon>
        <taxon>Ascomycota</taxon>
        <taxon>Pezizomycotina</taxon>
        <taxon>Dothideomycetes</taxon>
        <taxon>Dothideomycetes incertae sedis</taxon>
        <taxon>Coniosporium</taxon>
    </lineage>
</organism>
<sequence>MEHTHHVEYTSPGPTCRISMLWNLTTIDTCFLASHWHVHTPAEFAVTCISVLLLVMLLEGLRRTGKAYDRSIVRGFEKRSAAPNSSAASASADEDGGKGWSAPRGTQAAAGSVLRRRFRPSAVQQAARTLFHALQFAVAYVVMLLAMGANGYIVFCIFAGAYGKFVILSWETALSREWN</sequence>
<dbReference type="HOGENOM" id="CLU_079690_0_2_1"/>
<evidence type="ECO:0000256" key="5">
    <source>
        <dbReference type="ARBA" id="ARBA00023136"/>
    </source>
</evidence>
<comment type="subcellular location">
    <subcellularLocation>
        <location evidence="1 6">Membrane</location>
        <topology evidence="1 6">Multi-pass membrane protein</topology>
    </subcellularLocation>
</comment>
<evidence type="ECO:0000256" key="6">
    <source>
        <dbReference type="RuleBase" id="RU367022"/>
    </source>
</evidence>
<keyword evidence="6" id="KW-0813">Transport</keyword>
<dbReference type="eggNOG" id="KOG3386">
    <property type="taxonomic scope" value="Eukaryota"/>
</dbReference>
<evidence type="ECO:0000313" key="8">
    <source>
        <dbReference type="EMBL" id="EON63990.1"/>
    </source>
</evidence>
<feature type="transmembrane region" description="Helical" evidence="6">
    <location>
        <begin position="44"/>
        <end position="61"/>
    </location>
</feature>
<evidence type="ECO:0000256" key="7">
    <source>
        <dbReference type="SAM" id="MobiDB-lite"/>
    </source>
</evidence>
<dbReference type="InterPro" id="IPR007274">
    <property type="entry name" value="Cop_transporter"/>
</dbReference>
<keyword evidence="9" id="KW-1185">Reference proteome</keyword>
<dbReference type="Proteomes" id="UP000016924">
    <property type="component" value="Unassembled WGS sequence"/>
</dbReference>